<accession>A0AAV1M0D0</accession>
<dbReference type="PROSITE" id="PS51253">
    <property type="entry name" value="HTH_CENPB"/>
    <property type="match status" value="1"/>
</dbReference>
<dbReference type="AlphaFoldDB" id="A0AAV1M0D0"/>
<dbReference type="InterPro" id="IPR006600">
    <property type="entry name" value="HTH_CenpB_DNA-bd_dom"/>
</dbReference>
<proteinExistence type="inferred from homology"/>
<evidence type="ECO:0000256" key="1">
    <source>
        <dbReference type="ARBA" id="ARBA00004123"/>
    </source>
</evidence>
<dbReference type="GO" id="GO:0005634">
    <property type="term" value="C:nucleus"/>
    <property type="evidence" value="ECO:0007669"/>
    <property type="project" value="UniProtKB-SubCell"/>
</dbReference>
<sequence>MSKRKRVVLSMKDKYEINKRLEEGESATKLSLEYQVGKSTITDIKKQKTNITNFISQLDSSDGSTSRKTMKLASNTNLDDAVYKWFTQKRSQGEPISGPILCEKAVQFNEKIGGPSNFQASTGWLKRFKSRHGIRELHIQGEKLSADSSAADSFKIKLRDMLKQENYALENVYNADETGLNWKALPRKILASRRELAAPGPKISKDRITALACANATGSHRLPMLVIGKSKKPRCFKHVNMSAMPIVYTSQKNAWMDSTIFMKWFTETFIPSVKTHQLKNGKREKTLLLLDNAPTHPSLDILNEKDDFIKIMFFPPNVTSLLQPMDQGVIESFKRYYRKELLRKLLLEKEEEGEESLIKNHKKIDLKDASYMIRAAWDSVKEQNLRKAWNKVLCMGVNPQSECVNERQEDMSEMINMLKNLDCHECDEEEVQQWMNIDDEDPGYQIMQDSDILDLMTNKADATKSTSSTTSSDNEDENIIGASEAFTCLDIALRWFETQAESDQYQISVLKKVRDLAARKRVGLLRQTKMEDFFKR</sequence>
<dbReference type="InterPro" id="IPR007889">
    <property type="entry name" value="HTH_Psq"/>
</dbReference>
<evidence type="ECO:0000256" key="2">
    <source>
        <dbReference type="ARBA" id="ARBA00010881"/>
    </source>
</evidence>
<evidence type="ECO:0000256" key="4">
    <source>
        <dbReference type="ARBA" id="ARBA00023242"/>
    </source>
</evidence>
<dbReference type="InterPro" id="IPR036397">
    <property type="entry name" value="RNaseH_sf"/>
</dbReference>
<dbReference type="InterPro" id="IPR009057">
    <property type="entry name" value="Homeodomain-like_sf"/>
</dbReference>
<reference evidence="6 7" key="1">
    <citation type="submission" date="2023-11" db="EMBL/GenBank/DDBJ databases">
        <authorList>
            <person name="Hedman E."/>
            <person name="Englund M."/>
            <person name="Stromberg M."/>
            <person name="Nyberg Akerstrom W."/>
            <person name="Nylinder S."/>
            <person name="Jareborg N."/>
            <person name="Kallberg Y."/>
            <person name="Kronander E."/>
        </authorList>
    </citation>
    <scope>NUCLEOTIDE SEQUENCE [LARGE SCALE GENOMIC DNA]</scope>
</reference>
<dbReference type="Gene3D" id="1.10.10.10">
    <property type="entry name" value="Winged helix-like DNA-binding domain superfamily/Winged helix DNA-binding domain"/>
    <property type="match status" value="1"/>
</dbReference>
<dbReference type="InterPro" id="IPR050863">
    <property type="entry name" value="CenT-Element_Derived"/>
</dbReference>
<protein>
    <recommendedName>
        <fullName evidence="5">HTH CENPB-type domain-containing protein</fullName>
    </recommendedName>
</protein>
<dbReference type="Pfam" id="PF03184">
    <property type="entry name" value="DDE_1"/>
    <property type="match status" value="1"/>
</dbReference>
<dbReference type="Pfam" id="PF04218">
    <property type="entry name" value="CENP-B_N"/>
    <property type="match status" value="1"/>
</dbReference>
<dbReference type="Pfam" id="PF03221">
    <property type="entry name" value="HTH_Tnp_Tc5"/>
    <property type="match status" value="1"/>
</dbReference>
<dbReference type="Gene3D" id="3.30.420.10">
    <property type="entry name" value="Ribonuclease H-like superfamily/Ribonuclease H"/>
    <property type="match status" value="1"/>
</dbReference>
<keyword evidence="3" id="KW-0238">DNA-binding</keyword>
<feature type="domain" description="HTH CENPB-type" evidence="5">
    <location>
        <begin position="66"/>
        <end position="138"/>
    </location>
</feature>
<dbReference type="PANTHER" id="PTHR19303:SF16">
    <property type="entry name" value="JERKY PROTEIN HOMOLOG-LIKE"/>
    <property type="match status" value="1"/>
</dbReference>
<dbReference type="SUPFAM" id="SSF46689">
    <property type="entry name" value="Homeodomain-like"/>
    <property type="match status" value="2"/>
</dbReference>
<evidence type="ECO:0000313" key="6">
    <source>
        <dbReference type="EMBL" id="CAK1600570.1"/>
    </source>
</evidence>
<evidence type="ECO:0000259" key="5">
    <source>
        <dbReference type="PROSITE" id="PS51253"/>
    </source>
</evidence>
<dbReference type="InterPro" id="IPR036388">
    <property type="entry name" value="WH-like_DNA-bd_sf"/>
</dbReference>
<dbReference type="Gene3D" id="1.10.10.60">
    <property type="entry name" value="Homeodomain-like"/>
    <property type="match status" value="1"/>
</dbReference>
<dbReference type="Proteomes" id="UP001314205">
    <property type="component" value="Unassembled WGS sequence"/>
</dbReference>
<keyword evidence="7" id="KW-1185">Reference proteome</keyword>
<keyword evidence="4" id="KW-0539">Nucleus</keyword>
<dbReference type="InterPro" id="IPR004875">
    <property type="entry name" value="DDE_SF_endonuclease_dom"/>
</dbReference>
<organism evidence="6 7">
    <name type="scientific">Parnassius mnemosyne</name>
    <name type="common">clouded apollo</name>
    <dbReference type="NCBI Taxonomy" id="213953"/>
    <lineage>
        <taxon>Eukaryota</taxon>
        <taxon>Metazoa</taxon>
        <taxon>Ecdysozoa</taxon>
        <taxon>Arthropoda</taxon>
        <taxon>Hexapoda</taxon>
        <taxon>Insecta</taxon>
        <taxon>Pterygota</taxon>
        <taxon>Neoptera</taxon>
        <taxon>Endopterygota</taxon>
        <taxon>Lepidoptera</taxon>
        <taxon>Glossata</taxon>
        <taxon>Ditrysia</taxon>
        <taxon>Papilionoidea</taxon>
        <taxon>Papilionidae</taxon>
        <taxon>Parnassiinae</taxon>
        <taxon>Parnassini</taxon>
        <taxon>Parnassius</taxon>
        <taxon>Driopa</taxon>
    </lineage>
</organism>
<dbReference type="SMART" id="SM00674">
    <property type="entry name" value="CENPB"/>
    <property type="match status" value="1"/>
</dbReference>
<gene>
    <name evidence="6" type="ORF">PARMNEM_LOCUS19311</name>
</gene>
<name>A0AAV1M0D0_9NEOP</name>
<dbReference type="GO" id="GO:0003677">
    <property type="term" value="F:DNA binding"/>
    <property type="evidence" value="ECO:0007669"/>
    <property type="project" value="UniProtKB-KW"/>
</dbReference>
<comment type="caution">
    <text evidence="6">The sequence shown here is derived from an EMBL/GenBank/DDBJ whole genome shotgun (WGS) entry which is preliminary data.</text>
</comment>
<dbReference type="PANTHER" id="PTHR19303">
    <property type="entry name" value="TRANSPOSON"/>
    <property type="match status" value="1"/>
</dbReference>
<dbReference type="EMBL" id="CAVLGL010000126">
    <property type="protein sequence ID" value="CAK1600570.1"/>
    <property type="molecule type" value="Genomic_DNA"/>
</dbReference>
<comment type="similarity">
    <text evidence="2">Belongs to the tigger transposable element derived protein family.</text>
</comment>
<comment type="subcellular location">
    <subcellularLocation>
        <location evidence="1">Nucleus</location>
    </subcellularLocation>
</comment>
<evidence type="ECO:0000256" key="3">
    <source>
        <dbReference type="ARBA" id="ARBA00023125"/>
    </source>
</evidence>
<evidence type="ECO:0000313" key="7">
    <source>
        <dbReference type="Proteomes" id="UP001314205"/>
    </source>
</evidence>